<evidence type="ECO:0000313" key="2">
    <source>
        <dbReference type="Proteomes" id="UP001165960"/>
    </source>
</evidence>
<protein>
    <submittedName>
        <fullName evidence="1">Uncharacterized protein</fullName>
    </submittedName>
</protein>
<name>A0ACC2SM74_9FUNG</name>
<keyword evidence="2" id="KW-1185">Reference proteome</keyword>
<dbReference type="Proteomes" id="UP001165960">
    <property type="component" value="Unassembled WGS sequence"/>
</dbReference>
<dbReference type="EMBL" id="QTSX02004971">
    <property type="protein sequence ID" value="KAJ9063481.1"/>
    <property type="molecule type" value="Genomic_DNA"/>
</dbReference>
<reference evidence="1" key="1">
    <citation type="submission" date="2022-04" db="EMBL/GenBank/DDBJ databases">
        <title>Genome of the entomopathogenic fungus Entomophthora muscae.</title>
        <authorList>
            <person name="Elya C."/>
            <person name="Lovett B.R."/>
            <person name="Lee E."/>
            <person name="Macias A.M."/>
            <person name="Hajek A.E."/>
            <person name="De Bivort B.L."/>
            <person name="Kasson M.T."/>
            <person name="De Fine Licht H.H."/>
            <person name="Stajich J.E."/>
        </authorList>
    </citation>
    <scope>NUCLEOTIDE SEQUENCE</scope>
    <source>
        <strain evidence="1">Berkeley</strain>
    </source>
</reference>
<accession>A0ACC2SM74</accession>
<comment type="caution">
    <text evidence="1">The sequence shown here is derived from an EMBL/GenBank/DDBJ whole genome shotgun (WGS) entry which is preliminary data.</text>
</comment>
<sequence length="300" mass="32746">MAQVKVSYLQRESSQIENALQHAFTSNKDVASVSCKDHDSLEKSLTTGEVSHAILAVENSISGSFTHSLDFLVSRPSLYIVGEVVLEENISLLAHENTPIEKIKEIVALPHTMEQTRGQIFEILAREIPFKIVPDFSLVAKKIGSGELPGTAILANNSAVTSYKLKVLKGNLGAHAEHNFTRYLLISKNPAAPEKHQLPKTTVAITLKNVPGSLSKVFSVFSLRDLNVCKVESRATIRSVRGGSAWEYTMVVDVDGAPQIDTKLNAALENLKEFSTNVHVLGSYPRYFSPPSENLAPVGL</sequence>
<gene>
    <name evidence="1" type="ORF">DSO57_1000069</name>
</gene>
<organism evidence="1 2">
    <name type="scientific">Entomophthora muscae</name>
    <dbReference type="NCBI Taxonomy" id="34485"/>
    <lineage>
        <taxon>Eukaryota</taxon>
        <taxon>Fungi</taxon>
        <taxon>Fungi incertae sedis</taxon>
        <taxon>Zoopagomycota</taxon>
        <taxon>Entomophthoromycotina</taxon>
        <taxon>Entomophthoromycetes</taxon>
        <taxon>Entomophthorales</taxon>
        <taxon>Entomophthoraceae</taxon>
        <taxon>Entomophthora</taxon>
    </lineage>
</organism>
<proteinExistence type="predicted"/>
<evidence type="ECO:0000313" key="1">
    <source>
        <dbReference type="EMBL" id="KAJ9063481.1"/>
    </source>
</evidence>